<feature type="transmembrane region" description="Helical" evidence="1">
    <location>
        <begin position="225"/>
        <end position="245"/>
    </location>
</feature>
<feature type="transmembrane region" description="Helical" evidence="1">
    <location>
        <begin position="39"/>
        <end position="61"/>
    </location>
</feature>
<dbReference type="InterPro" id="IPR018692">
    <property type="entry name" value="DUF2189"/>
</dbReference>
<dbReference type="Proteomes" id="UP000238392">
    <property type="component" value="Unassembled WGS sequence"/>
</dbReference>
<comment type="caution">
    <text evidence="2">The sequence shown here is derived from an EMBL/GenBank/DDBJ whole genome shotgun (WGS) entry which is preliminary data.</text>
</comment>
<keyword evidence="1" id="KW-1133">Transmembrane helix</keyword>
<feature type="transmembrane region" description="Helical" evidence="1">
    <location>
        <begin position="162"/>
        <end position="186"/>
    </location>
</feature>
<gene>
    <name evidence="2" type="ORF">CLV74_101239</name>
</gene>
<organism evidence="2 3">
    <name type="scientific">Donghicola tyrosinivorans</name>
    <dbReference type="NCBI Taxonomy" id="1652492"/>
    <lineage>
        <taxon>Bacteria</taxon>
        <taxon>Pseudomonadati</taxon>
        <taxon>Pseudomonadota</taxon>
        <taxon>Alphaproteobacteria</taxon>
        <taxon>Rhodobacterales</taxon>
        <taxon>Roseobacteraceae</taxon>
        <taxon>Donghicola</taxon>
    </lineage>
</organism>
<accession>A0A2T0X5F7</accession>
<name>A0A2T0X5F7_9RHOB</name>
<sequence length="261" mass="28493">MDAVPLEKRLGAPEMGTARLEDIRTALGRGCRDFRKAPVFGFLFAGVYVLTGWLMALITVWTGQTYWLVLAVISFPLLGSFAAVGLYETSRRIEQGRPLDWHRIFGAVKGEGGRQLPWMSAVIIIMILFWFFLAHMIFALFLGLSTMTNISSSYGVLLSSNGLMMLAVGSAVGGGFAFLIFSITVVGMPMVVDREVDFVSAMIASVSAVTRAPLTMLVWAATVGVVTLIGLLPGFLGLFVVLPILGHATWHLYRILEQRAE</sequence>
<feature type="transmembrane region" description="Helical" evidence="1">
    <location>
        <begin position="67"/>
        <end position="87"/>
    </location>
</feature>
<dbReference type="RefSeq" id="WP_106262378.1">
    <property type="nucleotide sequence ID" value="NZ_PVTQ01000001.1"/>
</dbReference>
<dbReference type="AlphaFoldDB" id="A0A2T0X5F7"/>
<evidence type="ECO:0000313" key="3">
    <source>
        <dbReference type="Proteomes" id="UP000238392"/>
    </source>
</evidence>
<dbReference type="OrthoDB" id="9809543at2"/>
<feature type="transmembrane region" description="Helical" evidence="1">
    <location>
        <begin position="198"/>
        <end position="219"/>
    </location>
</feature>
<proteinExistence type="predicted"/>
<keyword evidence="1" id="KW-0472">Membrane</keyword>
<protein>
    <submittedName>
        <fullName evidence="2">Putative membrane protein</fullName>
    </submittedName>
</protein>
<evidence type="ECO:0000256" key="1">
    <source>
        <dbReference type="SAM" id="Phobius"/>
    </source>
</evidence>
<keyword evidence="3" id="KW-1185">Reference proteome</keyword>
<dbReference type="EMBL" id="PVTQ01000001">
    <property type="protein sequence ID" value="PRY94104.1"/>
    <property type="molecule type" value="Genomic_DNA"/>
</dbReference>
<feature type="transmembrane region" description="Helical" evidence="1">
    <location>
        <begin position="118"/>
        <end position="142"/>
    </location>
</feature>
<keyword evidence="1" id="KW-0812">Transmembrane</keyword>
<dbReference type="Pfam" id="PF09955">
    <property type="entry name" value="DUF2189"/>
    <property type="match status" value="1"/>
</dbReference>
<evidence type="ECO:0000313" key="2">
    <source>
        <dbReference type="EMBL" id="PRY94104.1"/>
    </source>
</evidence>
<reference evidence="2 3" key="1">
    <citation type="submission" date="2018-03" db="EMBL/GenBank/DDBJ databases">
        <title>Genomic Encyclopedia of Archaeal and Bacterial Type Strains, Phase II (KMG-II): from individual species to whole genera.</title>
        <authorList>
            <person name="Goeker M."/>
        </authorList>
    </citation>
    <scope>NUCLEOTIDE SEQUENCE [LARGE SCALE GENOMIC DNA]</scope>
    <source>
        <strain evidence="2 3">DSM 100212</strain>
    </source>
</reference>